<keyword evidence="3 5" id="KW-0863">Zinc-finger</keyword>
<sequence length="378" mass="43087">MSTSQKIHRMCRFCLNMNQEQLFAASEILDASLTIEIVELFTGLQLTLLSTLPYVICGCCRDVLKAWLEFRNCCLSNDVLFKQSLRMKSEPFRNKMDEKLIDHNDIKEGSVDDLAPDDEQDKCASSTEEMEYETTFEVATNGELAEQHSHIMQTCSNLDTEEQSIVDQSLATTEKSSTNSKSQLCVTCGKLVKNLRYHTGTHANDIASYTCPHCPKKMKNQSNLVRHIQAVHLKMVVKSCEPCGRGFSHINSYKAHMRSRHGIGETYQCKSCLKTFKQPSGYKKHLSQAHSNERNFVCSICDKPFKDMQALKQHHNVHSGARLYECSMCPKKFKGASAKRTHELTHVAVVFKCNRCDKSYQYKCLLNLHVKKNHPEDI</sequence>
<dbReference type="VEuPathDB" id="VectorBase:AFUN004926"/>
<accession>A0A182RFE4</accession>
<name>A0A182RFE4_ANOFN</name>
<dbReference type="PROSITE" id="PS00028">
    <property type="entry name" value="ZINC_FINGER_C2H2_1"/>
    <property type="match status" value="6"/>
</dbReference>
<evidence type="ECO:0000256" key="3">
    <source>
        <dbReference type="ARBA" id="ARBA00022771"/>
    </source>
</evidence>
<evidence type="ECO:0000256" key="2">
    <source>
        <dbReference type="ARBA" id="ARBA00022737"/>
    </source>
</evidence>
<feature type="domain" description="C2H2-type" evidence="7">
    <location>
        <begin position="209"/>
        <end position="232"/>
    </location>
</feature>
<evidence type="ECO:0000256" key="5">
    <source>
        <dbReference type="PROSITE-ProRule" id="PRU00042"/>
    </source>
</evidence>
<feature type="domain" description="C2H2-type" evidence="7">
    <location>
        <begin position="238"/>
        <end position="261"/>
    </location>
</feature>
<dbReference type="Pfam" id="PF00096">
    <property type="entry name" value="zf-C2H2"/>
    <property type="match status" value="3"/>
</dbReference>
<dbReference type="SUPFAM" id="SSF57667">
    <property type="entry name" value="beta-beta-alpha zinc fingers"/>
    <property type="match status" value="3"/>
</dbReference>
<evidence type="ECO:0000313" key="9">
    <source>
        <dbReference type="EnsemblMetazoa" id="AFUN004926-PA"/>
    </source>
</evidence>
<feature type="binding site" evidence="6">
    <location>
        <position position="11"/>
    </location>
    <ligand>
        <name>Zn(2+)</name>
        <dbReference type="ChEBI" id="CHEBI:29105"/>
    </ligand>
</feature>
<dbReference type="PROSITE" id="PS50157">
    <property type="entry name" value="ZINC_FINGER_C2H2_2"/>
    <property type="match status" value="6"/>
</dbReference>
<evidence type="ECO:0000259" key="8">
    <source>
        <dbReference type="PROSITE" id="PS51915"/>
    </source>
</evidence>
<evidence type="ECO:0000259" key="7">
    <source>
        <dbReference type="PROSITE" id="PS50157"/>
    </source>
</evidence>
<keyword evidence="1 6" id="KW-0479">Metal-binding</keyword>
<dbReference type="STRING" id="62324.A0A182RFE4"/>
<protein>
    <recommendedName>
        <fullName evidence="10">Protein krueppel</fullName>
    </recommendedName>
</protein>
<feature type="binding site" evidence="6">
    <location>
        <position position="57"/>
    </location>
    <ligand>
        <name>Zn(2+)</name>
        <dbReference type="ChEBI" id="CHEBI:29105"/>
    </ligand>
</feature>
<feature type="binding site" evidence="6">
    <location>
        <position position="60"/>
    </location>
    <ligand>
        <name>Zn(2+)</name>
        <dbReference type="ChEBI" id="CHEBI:29105"/>
    </ligand>
</feature>
<evidence type="ECO:0000256" key="1">
    <source>
        <dbReference type="ARBA" id="ARBA00022723"/>
    </source>
</evidence>
<dbReference type="PANTHER" id="PTHR24379:SF121">
    <property type="entry name" value="C2H2-TYPE DOMAIN-CONTAINING PROTEIN"/>
    <property type="match status" value="1"/>
</dbReference>
<dbReference type="Pfam" id="PF07776">
    <property type="entry name" value="zf-AD"/>
    <property type="match status" value="1"/>
</dbReference>
<dbReference type="SUPFAM" id="SSF57716">
    <property type="entry name" value="Glucocorticoid receptor-like (DNA-binding domain)"/>
    <property type="match status" value="1"/>
</dbReference>
<dbReference type="Pfam" id="PF12874">
    <property type="entry name" value="zf-met"/>
    <property type="match status" value="1"/>
</dbReference>
<evidence type="ECO:0000256" key="4">
    <source>
        <dbReference type="ARBA" id="ARBA00022833"/>
    </source>
</evidence>
<dbReference type="InterPro" id="IPR013087">
    <property type="entry name" value="Znf_C2H2_type"/>
</dbReference>
<dbReference type="InterPro" id="IPR036236">
    <property type="entry name" value="Znf_C2H2_sf"/>
</dbReference>
<dbReference type="EnsemblMetazoa" id="AFUN004926-RA">
    <property type="protein sequence ID" value="AFUN004926-PA"/>
    <property type="gene ID" value="AFUN004926"/>
</dbReference>
<keyword evidence="2" id="KW-0677">Repeat</keyword>
<dbReference type="PROSITE" id="PS51915">
    <property type="entry name" value="ZAD"/>
    <property type="match status" value="1"/>
</dbReference>
<keyword evidence="4 6" id="KW-0862">Zinc</keyword>
<dbReference type="PANTHER" id="PTHR24379">
    <property type="entry name" value="KRAB AND ZINC FINGER DOMAIN-CONTAINING"/>
    <property type="match status" value="1"/>
</dbReference>
<dbReference type="SMART" id="SM00355">
    <property type="entry name" value="ZnF_C2H2"/>
    <property type="match status" value="6"/>
</dbReference>
<feature type="domain" description="C2H2-type" evidence="7">
    <location>
        <begin position="296"/>
        <end position="323"/>
    </location>
</feature>
<proteinExistence type="predicted"/>
<dbReference type="VEuPathDB" id="VectorBase:AFUN2_001920"/>
<feature type="binding site" evidence="6">
    <location>
        <position position="14"/>
    </location>
    <ligand>
        <name>Zn(2+)</name>
        <dbReference type="ChEBI" id="CHEBI:29105"/>
    </ligand>
</feature>
<dbReference type="SMART" id="SM00868">
    <property type="entry name" value="zf-AD"/>
    <property type="match status" value="1"/>
</dbReference>
<evidence type="ECO:0000256" key="6">
    <source>
        <dbReference type="PROSITE-ProRule" id="PRU01263"/>
    </source>
</evidence>
<dbReference type="AlphaFoldDB" id="A0A182RFE4"/>
<dbReference type="Gene3D" id="3.30.160.60">
    <property type="entry name" value="Classic Zinc Finger"/>
    <property type="match status" value="5"/>
</dbReference>
<dbReference type="Gene3D" id="3.40.1800.20">
    <property type="match status" value="1"/>
</dbReference>
<feature type="domain" description="C2H2-type" evidence="7">
    <location>
        <begin position="351"/>
        <end position="378"/>
    </location>
</feature>
<dbReference type="GO" id="GO:0008270">
    <property type="term" value="F:zinc ion binding"/>
    <property type="evidence" value="ECO:0007669"/>
    <property type="project" value="UniProtKB-UniRule"/>
</dbReference>
<evidence type="ECO:0008006" key="10">
    <source>
        <dbReference type="Google" id="ProtNLM"/>
    </source>
</evidence>
<feature type="domain" description="C2H2-type" evidence="7">
    <location>
        <begin position="267"/>
        <end position="295"/>
    </location>
</feature>
<reference evidence="9" key="1">
    <citation type="submission" date="2020-05" db="UniProtKB">
        <authorList>
            <consortium name="EnsemblMetazoa"/>
        </authorList>
    </citation>
    <scope>IDENTIFICATION</scope>
    <source>
        <strain evidence="9">FUMOZ</strain>
    </source>
</reference>
<dbReference type="InterPro" id="IPR012934">
    <property type="entry name" value="Znf_AD"/>
</dbReference>
<feature type="domain" description="C2H2-type" evidence="7">
    <location>
        <begin position="324"/>
        <end position="346"/>
    </location>
</feature>
<dbReference type="GO" id="GO:0005634">
    <property type="term" value="C:nucleus"/>
    <property type="evidence" value="ECO:0007669"/>
    <property type="project" value="InterPro"/>
</dbReference>
<organism evidence="9">
    <name type="scientific">Anopheles funestus</name>
    <name type="common">African malaria mosquito</name>
    <dbReference type="NCBI Taxonomy" id="62324"/>
    <lineage>
        <taxon>Eukaryota</taxon>
        <taxon>Metazoa</taxon>
        <taxon>Ecdysozoa</taxon>
        <taxon>Arthropoda</taxon>
        <taxon>Hexapoda</taxon>
        <taxon>Insecta</taxon>
        <taxon>Pterygota</taxon>
        <taxon>Neoptera</taxon>
        <taxon>Endopterygota</taxon>
        <taxon>Diptera</taxon>
        <taxon>Nematocera</taxon>
        <taxon>Culicoidea</taxon>
        <taxon>Culicidae</taxon>
        <taxon>Anophelinae</taxon>
        <taxon>Anopheles</taxon>
    </lineage>
</organism>
<feature type="domain" description="ZAD" evidence="8">
    <location>
        <begin position="9"/>
        <end position="84"/>
    </location>
</feature>